<evidence type="ECO:0000256" key="2">
    <source>
        <dbReference type="SAM" id="MobiDB-lite"/>
    </source>
</evidence>
<dbReference type="InterPro" id="IPR026134">
    <property type="entry name" value="MDFI/MDFIC"/>
</dbReference>
<gene>
    <name evidence="3" type="primary">MDFIC</name>
</gene>
<evidence type="ECO:0000256" key="1">
    <source>
        <dbReference type="ARBA" id="ARBA00025778"/>
    </source>
</evidence>
<dbReference type="EMBL" id="HADY01020061">
    <property type="protein sequence ID" value="SBP58546.1"/>
    <property type="molecule type" value="Transcribed_RNA"/>
</dbReference>
<feature type="compositionally biased region" description="Low complexity" evidence="2">
    <location>
        <begin position="70"/>
        <end position="84"/>
    </location>
</feature>
<dbReference type="Pfam" id="PF15316">
    <property type="entry name" value="MDFI"/>
    <property type="match status" value="1"/>
</dbReference>
<accession>A0A1A8AVQ6</accession>
<reference evidence="3" key="2">
    <citation type="submission" date="2016-06" db="EMBL/GenBank/DDBJ databases">
        <title>The genome of a short-lived fish provides insights into sex chromosome evolution and the genetic control of aging.</title>
        <authorList>
            <person name="Reichwald K."/>
            <person name="Felder M."/>
            <person name="Petzold A."/>
            <person name="Koch P."/>
            <person name="Groth M."/>
            <person name="Platzer M."/>
        </authorList>
    </citation>
    <scope>NUCLEOTIDE SEQUENCE</scope>
    <source>
        <tissue evidence="3">Brain</tissue>
    </source>
</reference>
<reference evidence="3" key="1">
    <citation type="submission" date="2016-05" db="EMBL/GenBank/DDBJ databases">
        <authorList>
            <person name="Lavstsen T."/>
            <person name="Jespersen J.S."/>
        </authorList>
    </citation>
    <scope>NUCLEOTIDE SEQUENCE</scope>
    <source>
        <tissue evidence="3">Brain</tissue>
    </source>
</reference>
<dbReference type="AlphaFoldDB" id="A0A1A8AVQ6"/>
<comment type="similarity">
    <text evidence="1">Belongs to the MDFI family.</text>
</comment>
<feature type="compositionally biased region" description="Basic and acidic residues" evidence="2">
    <location>
        <begin position="7"/>
        <end position="16"/>
    </location>
</feature>
<organism evidence="3">
    <name type="scientific">Nothobranchius furzeri</name>
    <name type="common">Turquoise killifish</name>
    <dbReference type="NCBI Taxonomy" id="105023"/>
    <lineage>
        <taxon>Eukaryota</taxon>
        <taxon>Metazoa</taxon>
        <taxon>Chordata</taxon>
        <taxon>Craniata</taxon>
        <taxon>Vertebrata</taxon>
        <taxon>Euteleostomi</taxon>
        <taxon>Actinopterygii</taxon>
        <taxon>Neopterygii</taxon>
        <taxon>Teleostei</taxon>
        <taxon>Neoteleostei</taxon>
        <taxon>Acanthomorphata</taxon>
        <taxon>Ovalentaria</taxon>
        <taxon>Atherinomorphae</taxon>
        <taxon>Cyprinodontiformes</taxon>
        <taxon>Nothobranchiidae</taxon>
        <taxon>Nothobranchius</taxon>
    </lineage>
</organism>
<feature type="region of interest" description="Disordered" evidence="2">
    <location>
        <begin position="65"/>
        <end position="91"/>
    </location>
</feature>
<sequence>MLPGKRLPVECEKEPSDATEAQPFPTADPPAAVIRQPQHNLQRSACPRCGLTVEDHKLIPVSQSLNRLQSSKSSARNGRSSNRSKASHQPAAAPTDSCFHLLLACLWCRCSVLLLGLLEAFSSSLQCLCSPCCCRACTCCCSQVQETPLEELSCHAHCHSVMFESCCEPVECLEFCLDCCEICHHN</sequence>
<dbReference type="GO" id="GO:0010468">
    <property type="term" value="P:regulation of gene expression"/>
    <property type="evidence" value="ECO:0007669"/>
    <property type="project" value="UniProtKB-ARBA"/>
</dbReference>
<feature type="region of interest" description="Disordered" evidence="2">
    <location>
        <begin position="1"/>
        <end position="32"/>
    </location>
</feature>
<protein>
    <submittedName>
        <fullName evidence="3">MyoD family inhibitor domain containing</fullName>
    </submittedName>
</protein>
<name>A0A1A8AVQ6_NOTFU</name>
<evidence type="ECO:0000313" key="3">
    <source>
        <dbReference type="EMBL" id="SBP58546.1"/>
    </source>
</evidence>
<proteinExistence type="inferred from homology"/>